<dbReference type="GO" id="GO:0007166">
    <property type="term" value="P:cell surface receptor signaling pathway"/>
    <property type="evidence" value="ECO:0007669"/>
    <property type="project" value="InterPro"/>
</dbReference>
<dbReference type="Gene3D" id="1.20.930.20">
    <property type="entry name" value="Adaptor protein Cbl, N-terminal domain"/>
    <property type="match status" value="1"/>
</dbReference>
<dbReference type="EMBL" id="JACAZE010000013">
    <property type="protein sequence ID" value="KAF7300498.1"/>
    <property type="molecule type" value="Genomic_DNA"/>
</dbReference>
<organism evidence="2 3">
    <name type="scientific">Mycena chlorophos</name>
    <name type="common">Agaric fungus</name>
    <name type="synonym">Agaricus chlorophos</name>
    <dbReference type="NCBI Taxonomy" id="658473"/>
    <lineage>
        <taxon>Eukaryota</taxon>
        <taxon>Fungi</taxon>
        <taxon>Dikarya</taxon>
        <taxon>Basidiomycota</taxon>
        <taxon>Agaricomycotina</taxon>
        <taxon>Agaricomycetes</taxon>
        <taxon>Agaricomycetidae</taxon>
        <taxon>Agaricales</taxon>
        <taxon>Marasmiineae</taxon>
        <taxon>Mycenaceae</taxon>
        <taxon>Mycena</taxon>
    </lineage>
</organism>
<dbReference type="InterPro" id="IPR036537">
    <property type="entry name" value="Adaptor_Cbl_N_dom_sf"/>
</dbReference>
<comment type="caution">
    <text evidence="2">The sequence shown here is derived from an EMBL/GenBank/DDBJ whole genome shotgun (WGS) entry which is preliminary data.</text>
</comment>
<evidence type="ECO:0000256" key="1">
    <source>
        <dbReference type="SAM" id="MobiDB-lite"/>
    </source>
</evidence>
<proteinExistence type="predicted"/>
<name>A0A8H6W3M3_MYCCL</name>
<dbReference type="OrthoDB" id="3051729at2759"/>
<feature type="compositionally biased region" description="Low complexity" evidence="1">
    <location>
        <begin position="29"/>
        <end position="45"/>
    </location>
</feature>
<dbReference type="CDD" id="cd21037">
    <property type="entry name" value="MLKL_NTD"/>
    <property type="match status" value="1"/>
</dbReference>
<evidence type="ECO:0000313" key="2">
    <source>
        <dbReference type="EMBL" id="KAF7300498.1"/>
    </source>
</evidence>
<protein>
    <submittedName>
        <fullName evidence="2">Uncharacterized protein</fullName>
    </submittedName>
</protein>
<evidence type="ECO:0000313" key="3">
    <source>
        <dbReference type="Proteomes" id="UP000613580"/>
    </source>
</evidence>
<sequence>MPAIRHTRRDARRHNPIAVAPAPPPASGPGPAAIPALPSSSSSPSKGFSLTTSPFSLRRSKRSYLTDDLVSRGLDASKLLQSISSSMQYETLGIVASTCVTLFDTVDAVRTNKVQCVQLLERVHQIVQAIINLSGDGNGRGLKDFRMRSAVEQLSGTLTQLHEILQTQSTYNLFQRILRHAEIQDSLALCSEALQQALDVFSVQTSLITDTSLNGFRRAERARHEELVRALERKGFA</sequence>
<dbReference type="InterPro" id="IPR059179">
    <property type="entry name" value="MLKL-like_MCAfunc"/>
</dbReference>
<accession>A0A8H6W3M3</accession>
<reference evidence="2" key="1">
    <citation type="submission" date="2020-05" db="EMBL/GenBank/DDBJ databases">
        <title>Mycena genomes resolve the evolution of fungal bioluminescence.</title>
        <authorList>
            <person name="Tsai I.J."/>
        </authorList>
    </citation>
    <scope>NUCLEOTIDE SEQUENCE</scope>
    <source>
        <strain evidence="2">110903Hualien_Pintung</strain>
    </source>
</reference>
<feature type="region of interest" description="Disordered" evidence="1">
    <location>
        <begin position="1"/>
        <end position="52"/>
    </location>
</feature>
<feature type="compositionally biased region" description="Basic residues" evidence="1">
    <location>
        <begin position="1"/>
        <end position="15"/>
    </location>
</feature>
<dbReference type="Proteomes" id="UP000613580">
    <property type="component" value="Unassembled WGS sequence"/>
</dbReference>
<dbReference type="AlphaFoldDB" id="A0A8H6W3M3"/>
<keyword evidence="3" id="KW-1185">Reference proteome</keyword>
<gene>
    <name evidence="2" type="ORF">HMN09_00934200</name>
</gene>